<keyword evidence="12" id="KW-0472">Membrane</keyword>
<dbReference type="Proteomes" id="UP001595625">
    <property type="component" value="Unassembled WGS sequence"/>
</dbReference>
<gene>
    <name evidence="14" type="ORF">ACFOEJ_01285</name>
</gene>
<dbReference type="InterPro" id="IPR018391">
    <property type="entry name" value="PQQ_b-propeller_rpt"/>
</dbReference>
<evidence type="ECO:0000256" key="7">
    <source>
        <dbReference type="ARBA" id="ARBA00022982"/>
    </source>
</evidence>
<dbReference type="InterPro" id="IPR036909">
    <property type="entry name" value="Cyt_c-like_dom_sf"/>
</dbReference>
<keyword evidence="3" id="KW-0813">Transport</keyword>
<dbReference type="InterPro" id="IPR011047">
    <property type="entry name" value="Quinoprotein_ADH-like_sf"/>
</dbReference>
<dbReference type="SUPFAM" id="SSF50998">
    <property type="entry name" value="Quinoprotein alcohol dehydrogenase-like"/>
    <property type="match status" value="1"/>
</dbReference>
<comment type="caution">
    <text evidence="14">The sequence shown here is derived from an EMBL/GenBank/DDBJ whole genome shotgun (WGS) entry which is preliminary data.</text>
</comment>
<reference evidence="15" key="1">
    <citation type="journal article" date="2019" name="Int. J. Syst. Evol. Microbiol.">
        <title>The Global Catalogue of Microorganisms (GCM) 10K type strain sequencing project: providing services to taxonomists for standard genome sequencing and annotation.</title>
        <authorList>
            <consortium name="The Broad Institute Genomics Platform"/>
            <consortium name="The Broad Institute Genome Sequencing Center for Infectious Disease"/>
            <person name="Wu L."/>
            <person name="Ma J."/>
        </authorList>
    </citation>
    <scope>NUCLEOTIDE SEQUENCE [LARGE SCALE GENOMIC DNA]</scope>
    <source>
        <strain evidence="15">CCM 320</strain>
    </source>
</reference>
<feature type="domain" description="Cytochrome c" evidence="13">
    <location>
        <begin position="667"/>
        <end position="743"/>
    </location>
</feature>
<evidence type="ECO:0000256" key="6">
    <source>
        <dbReference type="ARBA" id="ARBA00022729"/>
    </source>
</evidence>
<proteinExistence type="inferred from homology"/>
<evidence type="ECO:0000313" key="15">
    <source>
        <dbReference type="Proteomes" id="UP001595625"/>
    </source>
</evidence>
<evidence type="ECO:0000256" key="10">
    <source>
        <dbReference type="PROSITE-ProRule" id="PRU00433"/>
    </source>
</evidence>
<comment type="cofactor">
    <cofactor evidence="1">
        <name>pyrroloquinoline quinone</name>
        <dbReference type="ChEBI" id="CHEBI:58442"/>
    </cofactor>
</comment>
<feature type="compositionally biased region" description="Low complexity" evidence="11">
    <location>
        <begin position="39"/>
        <end position="51"/>
    </location>
</feature>
<keyword evidence="12" id="KW-0812">Transmembrane</keyword>
<dbReference type="PANTHER" id="PTHR32303">
    <property type="entry name" value="QUINOPROTEIN ALCOHOL DEHYDROGENASE (CYTOCHROME C)"/>
    <property type="match status" value="1"/>
</dbReference>
<feature type="region of interest" description="Disordered" evidence="11">
    <location>
        <begin position="632"/>
        <end position="665"/>
    </location>
</feature>
<evidence type="ECO:0000256" key="8">
    <source>
        <dbReference type="ARBA" id="ARBA00023002"/>
    </source>
</evidence>
<dbReference type="Gene3D" id="2.140.10.10">
    <property type="entry name" value="Quinoprotein alcohol dehydrogenase-like superfamily"/>
    <property type="match status" value="1"/>
</dbReference>
<accession>A0ABV7KIK2</accession>
<dbReference type="SMART" id="SM00564">
    <property type="entry name" value="PQQ"/>
    <property type="match status" value="6"/>
</dbReference>
<organism evidence="14 15">
    <name type="scientific">Planomicrobium okeanokoites</name>
    <name type="common">Planococcus okeanokoites</name>
    <name type="synonym">Flavobacterium okeanokoites</name>
    <dbReference type="NCBI Taxonomy" id="244"/>
    <lineage>
        <taxon>Bacteria</taxon>
        <taxon>Bacillati</taxon>
        <taxon>Bacillota</taxon>
        <taxon>Bacilli</taxon>
        <taxon>Bacillales</taxon>
        <taxon>Caryophanaceae</taxon>
        <taxon>Planomicrobium</taxon>
    </lineage>
</organism>
<evidence type="ECO:0000256" key="12">
    <source>
        <dbReference type="SAM" id="Phobius"/>
    </source>
</evidence>
<dbReference type="EMBL" id="JBHRUJ010000001">
    <property type="protein sequence ID" value="MFC3209707.1"/>
    <property type="molecule type" value="Genomic_DNA"/>
</dbReference>
<feature type="region of interest" description="Disordered" evidence="11">
    <location>
        <begin position="390"/>
        <end position="412"/>
    </location>
</feature>
<dbReference type="PRINTS" id="PR00605">
    <property type="entry name" value="CYTCHROMECIC"/>
</dbReference>
<keyword evidence="6" id="KW-0732">Signal</keyword>
<dbReference type="InterPro" id="IPR008168">
    <property type="entry name" value="Cyt_C_IC"/>
</dbReference>
<dbReference type="Gene3D" id="1.10.760.10">
    <property type="entry name" value="Cytochrome c-like domain"/>
    <property type="match status" value="1"/>
</dbReference>
<dbReference type="Pfam" id="PF13442">
    <property type="entry name" value="Cytochrome_CBB3"/>
    <property type="match status" value="1"/>
</dbReference>
<sequence length="747" mass="80909">MKTWQIVTVMVIALIVIVGGIVFLPNLLGNEESQEDGSTETAGTGEGTAATQLGASDPQQGEVPEVEYPTSDWAFHGGDMYSRRYSPLDSINTDNISDLNGKWTASLGSGTEFKYSGEATPIVYEGVMYVTTGANDVIALDAVTGEEIWAYRPEIAEGLDTVCCGWNNRGVAVGNDMIFATLLDARLVALDIETGEVIWETVVAQWNEGYTITNAPLYYDGKVYTGVAGGEYGIRGRIMAYDANIGREVWRFYTIPAPGEPGSDTWPDDNDAWMTGGAPVWQTPAVDPELNMIYFATGNTSPDLDGSQREGDNLFADSILALDVDTGEYQWHFQTVHHDIWDLDPANPVILYDVEMDGEMRKGIAQAGKTGYVYFLDRTNGEPLVGIEEQEVPQDERQKTSPTQPIPVGDGFVPQEVTEEDVERDLAPEFDGEIGGLFTPFWEEPVTVKPSPQGGANWPPSAYSPETEYFYVLGNDNYFSLTRSENEFSEGDEYIGSVWQPVSDAPQRGTVTALDVKTNTIAWQVDWDAIAYSGLLVTKGNLLFAGHNDGRLIAYDATTGDQVWEYQTDAGVNAPSISYEIDGVQYISVLAAGNSLAGSKHGDKIYTFTLDGEIDSGTVGGEAPVEDDEAFDDKVDDTDEGNPEADDDVEGESEEGTDGEEGDTAQAETDAGLAIYESNCLSCHGDQGAGGHNGPNLQQSEAAEDLDTVLERIRNGGSSMPAFEGVLSEEEIQQVAEYVNSVIAPMQ</sequence>
<evidence type="ECO:0000259" key="13">
    <source>
        <dbReference type="PROSITE" id="PS51007"/>
    </source>
</evidence>
<evidence type="ECO:0000256" key="2">
    <source>
        <dbReference type="ARBA" id="ARBA00008156"/>
    </source>
</evidence>
<feature type="region of interest" description="Disordered" evidence="11">
    <location>
        <begin position="32"/>
        <end position="63"/>
    </location>
</feature>
<dbReference type="InterPro" id="IPR009056">
    <property type="entry name" value="Cyt_c-like_dom"/>
</dbReference>
<dbReference type="RefSeq" id="WP_117313533.1">
    <property type="nucleotide sequence ID" value="NZ_JBHRUJ010000001.1"/>
</dbReference>
<dbReference type="PROSITE" id="PS51007">
    <property type="entry name" value="CYTC"/>
    <property type="match status" value="1"/>
</dbReference>
<evidence type="ECO:0000313" key="14">
    <source>
        <dbReference type="EMBL" id="MFC3209707.1"/>
    </source>
</evidence>
<keyword evidence="4 10" id="KW-0349">Heme</keyword>
<keyword evidence="5 10" id="KW-0479">Metal-binding</keyword>
<dbReference type="InterPro" id="IPR002372">
    <property type="entry name" value="PQQ_rpt_dom"/>
</dbReference>
<dbReference type="Pfam" id="PF01011">
    <property type="entry name" value="PQQ"/>
    <property type="match status" value="1"/>
</dbReference>
<keyword evidence="15" id="KW-1185">Reference proteome</keyword>
<evidence type="ECO:0000256" key="11">
    <source>
        <dbReference type="SAM" id="MobiDB-lite"/>
    </source>
</evidence>
<evidence type="ECO:0000256" key="5">
    <source>
        <dbReference type="ARBA" id="ARBA00022723"/>
    </source>
</evidence>
<dbReference type="SUPFAM" id="SSF46626">
    <property type="entry name" value="Cytochrome c"/>
    <property type="match status" value="1"/>
</dbReference>
<keyword evidence="7" id="KW-0249">Electron transport</keyword>
<evidence type="ECO:0000256" key="4">
    <source>
        <dbReference type="ARBA" id="ARBA00022617"/>
    </source>
</evidence>
<feature type="transmembrane region" description="Helical" evidence="12">
    <location>
        <begin position="7"/>
        <end position="28"/>
    </location>
</feature>
<protein>
    <submittedName>
        <fullName evidence="14">PQQ-binding-like beta-propeller repeat protein</fullName>
    </submittedName>
</protein>
<comment type="similarity">
    <text evidence="2">Belongs to the bacterial PQQ dehydrogenase family.</text>
</comment>
<keyword evidence="8" id="KW-0560">Oxidoreductase</keyword>
<keyword evidence="9 10" id="KW-0408">Iron</keyword>
<name>A0ABV7KIK2_PLAOK</name>
<keyword evidence="12" id="KW-1133">Transmembrane helix</keyword>
<evidence type="ECO:0000256" key="3">
    <source>
        <dbReference type="ARBA" id="ARBA00022448"/>
    </source>
</evidence>
<feature type="compositionally biased region" description="Acidic residues" evidence="11">
    <location>
        <begin position="632"/>
        <end position="663"/>
    </location>
</feature>
<evidence type="ECO:0000256" key="1">
    <source>
        <dbReference type="ARBA" id="ARBA00001931"/>
    </source>
</evidence>
<evidence type="ECO:0000256" key="9">
    <source>
        <dbReference type="ARBA" id="ARBA00023004"/>
    </source>
</evidence>